<keyword evidence="2" id="KW-1185">Reference proteome</keyword>
<sequence length="491" mass="54920">MNVQYLSGKRITSSGITNTPHTLRPGQIIQGNVLKLYPNQKAQIRLGSHKIVAQLEASLAVGGKYHFQVQPSDDVVHLRVLGYSLQNQGSGSIMELLQQLGLKPSKANAAFTRSLIKDKIPFTKEQLQQALQLLDTSKNSPQALEAIKGMISAGLPVTHSVYQALTTVNSTGMTEQIESLVFQLKQNPDQTKLQQQLVHRLDQLIKPSSASQALAKQIMTEASTDNQQLFRMLKAAGVVDAEVDFPTWKAEWAMFARQGGNVTGQLPFQLNHAEMLKMDHTLLFSSPKEQFLSQIQQVLQSTGLNYENQLAANRFHEQQTTIKSLLLQLMQQSDSAVHERSQQFLHFLNGMQIQSVNETAGGIQANLQMPGQKLGLPDDVQMEFFGHKTKDGTISPDSCRVLFHLNLARLKETVIDMHVQKRAVSITVYNDHENLTEQLTGFQSILDEGLASLHYQLSMVTFKPMHEKSEPAQQTVKTDYHKPYQGVDYRI</sequence>
<dbReference type="Proteomes" id="UP000298484">
    <property type="component" value="Unassembled WGS sequence"/>
</dbReference>
<organism evidence="1 2">
    <name type="scientific">Lentibacillus salicampi</name>
    <dbReference type="NCBI Taxonomy" id="175306"/>
    <lineage>
        <taxon>Bacteria</taxon>
        <taxon>Bacillati</taxon>
        <taxon>Bacillota</taxon>
        <taxon>Bacilli</taxon>
        <taxon>Bacillales</taxon>
        <taxon>Bacillaceae</taxon>
        <taxon>Lentibacillus</taxon>
    </lineage>
</organism>
<accession>A0A4Y9AI74</accession>
<dbReference type="OrthoDB" id="2351076at2"/>
<evidence type="ECO:0000313" key="1">
    <source>
        <dbReference type="EMBL" id="TFJ94650.1"/>
    </source>
</evidence>
<evidence type="ECO:0008006" key="3">
    <source>
        <dbReference type="Google" id="ProtNLM"/>
    </source>
</evidence>
<proteinExistence type="predicted"/>
<dbReference type="EMBL" id="SRHY01000001">
    <property type="protein sequence ID" value="TFJ94650.1"/>
    <property type="molecule type" value="Genomic_DNA"/>
</dbReference>
<gene>
    <name evidence="1" type="ORF">E4U82_01690</name>
</gene>
<dbReference type="AlphaFoldDB" id="A0A4Y9AI74"/>
<name>A0A4Y9AI74_9BACI</name>
<reference evidence="1 2" key="1">
    <citation type="submission" date="2019-03" db="EMBL/GenBank/DDBJ databases">
        <title>Genome sequence of Lentibacillus salicampi ATCC BAA-719.</title>
        <authorList>
            <person name="Maclea K.S."/>
            <person name="Simoes Junior M."/>
        </authorList>
    </citation>
    <scope>NUCLEOTIDE SEQUENCE [LARGE SCALE GENOMIC DNA]</scope>
    <source>
        <strain evidence="1 2">ATCC BAA-719</strain>
    </source>
</reference>
<comment type="caution">
    <text evidence="1">The sequence shown here is derived from an EMBL/GenBank/DDBJ whole genome shotgun (WGS) entry which is preliminary data.</text>
</comment>
<protein>
    <recommendedName>
        <fullName evidence="3">Flagellar hook-length control protein FliK</fullName>
    </recommendedName>
</protein>
<dbReference type="RefSeq" id="WP_135108294.1">
    <property type="nucleotide sequence ID" value="NZ_SRHY01000001.1"/>
</dbReference>
<evidence type="ECO:0000313" key="2">
    <source>
        <dbReference type="Proteomes" id="UP000298484"/>
    </source>
</evidence>